<keyword evidence="3" id="KW-1185">Reference proteome</keyword>
<dbReference type="Proteomes" id="UP000185696">
    <property type="component" value="Unassembled WGS sequence"/>
</dbReference>
<evidence type="ECO:0000313" key="3">
    <source>
        <dbReference type="Proteomes" id="UP000185696"/>
    </source>
</evidence>
<dbReference type="RefSeq" id="WP_075134203.1">
    <property type="nucleotide sequence ID" value="NZ_MSIF01000008.1"/>
</dbReference>
<proteinExistence type="predicted"/>
<accession>A0A7Z0WL06</accession>
<evidence type="ECO:0000256" key="1">
    <source>
        <dbReference type="SAM" id="MobiDB-lite"/>
    </source>
</evidence>
<name>A0A7Z0WL06_9PSEU</name>
<dbReference type="EMBL" id="MSIF01000008">
    <property type="protein sequence ID" value="OLF09812.1"/>
    <property type="molecule type" value="Genomic_DNA"/>
</dbReference>
<comment type="caution">
    <text evidence="2">The sequence shown here is derived from an EMBL/GenBank/DDBJ whole genome shotgun (WGS) entry which is preliminary data.</text>
</comment>
<protein>
    <submittedName>
        <fullName evidence="2">Uncharacterized protein</fullName>
    </submittedName>
</protein>
<dbReference type="AlphaFoldDB" id="A0A7Z0WL06"/>
<evidence type="ECO:0000313" key="2">
    <source>
        <dbReference type="EMBL" id="OLF09812.1"/>
    </source>
</evidence>
<sequence length="61" mass="6234">MRDDQLPAEESTGDDTEPNPAGEIRLSPARAIGLKVTALGGLAMGALITAAEHIPHTTSAP</sequence>
<reference evidence="2 3" key="1">
    <citation type="submission" date="2016-12" db="EMBL/GenBank/DDBJ databases">
        <title>The draft genome sequence of Actinophytocola xinjiangensis.</title>
        <authorList>
            <person name="Wang W."/>
            <person name="Yuan L."/>
        </authorList>
    </citation>
    <scope>NUCLEOTIDE SEQUENCE [LARGE SCALE GENOMIC DNA]</scope>
    <source>
        <strain evidence="2 3">CGMCC 4.4663</strain>
    </source>
</reference>
<feature type="region of interest" description="Disordered" evidence="1">
    <location>
        <begin position="1"/>
        <end position="26"/>
    </location>
</feature>
<organism evidence="2 3">
    <name type="scientific">Actinophytocola xinjiangensis</name>
    <dbReference type="NCBI Taxonomy" id="485602"/>
    <lineage>
        <taxon>Bacteria</taxon>
        <taxon>Bacillati</taxon>
        <taxon>Actinomycetota</taxon>
        <taxon>Actinomycetes</taxon>
        <taxon>Pseudonocardiales</taxon>
        <taxon>Pseudonocardiaceae</taxon>
    </lineage>
</organism>
<gene>
    <name evidence="2" type="ORF">BLA60_18765</name>
</gene>